<dbReference type="OrthoDB" id="2434892at2759"/>
<evidence type="ECO:0000256" key="1">
    <source>
        <dbReference type="SAM" id="MobiDB-lite"/>
    </source>
</evidence>
<dbReference type="EMBL" id="JAAAIP010000209">
    <property type="protein sequence ID" value="KAG0322519.1"/>
    <property type="molecule type" value="Genomic_DNA"/>
</dbReference>
<feature type="compositionally biased region" description="Pro residues" evidence="1">
    <location>
        <begin position="186"/>
        <end position="230"/>
    </location>
</feature>
<dbReference type="Proteomes" id="UP000738325">
    <property type="component" value="Unassembled WGS sequence"/>
</dbReference>
<proteinExistence type="predicted"/>
<reference evidence="3" key="1">
    <citation type="journal article" date="2020" name="Fungal Divers.">
        <title>Resolving the Mortierellaceae phylogeny through synthesis of multi-gene phylogenetics and phylogenomics.</title>
        <authorList>
            <person name="Vandepol N."/>
            <person name="Liber J."/>
            <person name="Desiro A."/>
            <person name="Na H."/>
            <person name="Kennedy M."/>
            <person name="Barry K."/>
            <person name="Grigoriev I.V."/>
            <person name="Miller A.N."/>
            <person name="O'Donnell K."/>
            <person name="Stajich J.E."/>
            <person name="Bonito G."/>
        </authorList>
    </citation>
    <scope>NUCLEOTIDE SEQUENCE</scope>
    <source>
        <strain evidence="3">REB-010B</strain>
    </source>
</reference>
<feature type="chain" id="PRO_5040441799" evidence="2">
    <location>
        <begin position="21"/>
        <end position="318"/>
    </location>
</feature>
<evidence type="ECO:0000256" key="2">
    <source>
        <dbReference type="SAM" id="SignalP"/>
    </source>
</evidence>
<evidence type="ECO:0000313" key="3">
    <source>
        <dbReference type="EMBL" id="KAG0322519.1"/>
    </source>
</evidence>
<feature type="region of interest" description="Disordered" evidence="1">
    <location>
        <begin position="182"/>
        <end position="233"/>
    </location>
</feature>
<organism evidence="3 4">
    <name type="scientific">Dissophora globulifera</name>
    <dbReference type="NCBI Taxonomy" id="979702"/>
    <lineage>
        <taxon>Eukaryota</taxon>
        <taxon>Fungi</taxon>
        <taxon>Fungi incertae sedis</taxon>
        <taxon>Mucoromycota</taxon>
        <taxon>Mortierellomycotina</taxon>
        <taxon>Mortierellomycetes</taxon>
        <taxon>Mortierellales</taxon>
        <taxon>Mortierellaceae</taxon>
        <taxon>Dissophora</taxon>
    </lineage>
</organism>
<protein>
    <submittedName>
        <fullName evidence="3">Uncharacterized protein</fullName>
    </submittedName>
</protein>
<name>A0A9P6RPU9_9FUNG</name>
<sequence length="318" mass="33484">MKFTSSILLISAALGAVASAVPLVAQTTANVGSNTHVVVKRCTECTHNDNIALDLIVKASADHYSSIAHARLNNLMTEIEAAKVTSDNQNMPQEKAALSVTVQTKIDEAKKACEPEALAPVIKASVTSNANLDIAWSKKEEIEKKMAELDLMITKLMLERIQANINAEMLSKDCTENMTNTEIVPAPAPAPAEQPAPAPEPVAEPAPVPAPAEQPAPAPAPAEVPAPAPAPATAQPGIDVAANVDSKFVCKSGCKDSNDAKTVLSLRVNLENEFSPRLNHFYGEEVPAACEEKRESLLGGVLQLVAHLNVDADAKANA</sequence>
<feature type="signal peptide" evidence="2">
    <location>
        <begin position="1"/>
        <end position="20"/>
    </location>
</feature>
<comment type="caution">
    <text evidence="3">The sequence shown here is derived from an EMBL/GenBank/DDBJ whole genome shotgun (WGS) entry which is preliminary data.</text>
</comment>
<keyword evidence="4" id="KW-1185">Reference proteome</keyword>
<evidence type="ECO:0000313" key="4">
    <source>
        <dbReference type="Proteomes" id="UP000738325"/>
    </source>
</evidence>
<gene>
    <name evidence="3" type="ORF">BGZ99_003275</name>
</gene>
<accession>A0A9P6RPU9</accession>
<dbReference type="AlphaFoldDB" id="A0A9P6RPU9"/>
<keyword evidence="2" id="KW-0732">Signal</keyword>